<feature type="repeat" description="TPR" evidence="6">
    <location>
        <begin position="118"/>
        <end position="151"/>
    </location>
</feature>
<dbReference type="InterPro" id="IPR003594">
    <property type="entry name" value="HATPase_dom"/>
</dbReference>
<dbReference type="GO" id="GO:0000155">
    <property type="term" value="F:phosphorelay sensor kinase activity"/>
    <property type="evidence" value="ECO:0007669"/>
    <property type="project" value="InterPro"/>
</dbReference>
<evidence type="ECO:0000313" key="10">
    <source>
        <dbReference type="EMBL" id="SDJ64584.1"/>
    </source>
</evidence>
<dbReference type="Pfam" id="PF00515">
    <property type="entry name" value="TPR_1"/>
    <property type="match status" value="1"/>
</dbReference>
<dbReference type="AlphaFoldDB" id="A0A1G8VF83"/>
<feature type="coiled-coil region" evidence="7">
    <location>
        <begin position="341"/>
        <end position="368"/>
    </location>
</feature>
<proteinExistence type="predicted"/>
<evidence type="ECO:0000256" key="5">
    <source>
        <dbReference type="PROSITE-ProRule" id="PRU00169"/>
    </source>
</evidence>
<dbReference type="Pfam" id="PF00512">
    <property type="entry name" value="HisKA"/>
    <property type="match status" value="1"/>
</dbReference>
<dbReference type="CDD" id="cd16922">
    <property type="entry name" value="HATPase_EvgS-ArcB-TorS-like"/>
    <property type="match status" value="1"/>
</dbReference>
<dbReference type="SUPFAM" id="SSF48452">
    <property type="entry name" value="TPR-like"/>
    <property type="match status" value="2"/>
</dbReference>
<dbReference type="PROSITE" id="PS50005">
    <property type="entry name" value="TPR"/>
    <property type="match status" value="3"/>
</dbReference>
<evidence type="ECO:0000259" key="9">
    <source>
        <dbReference type="PROSITE" id="PS50110"/>
    </source>
</evidence>
<keyword evidence="3 5" id="KW-0597">Phosphoprotein</keyword>
<keyword evidence="6" id="KW-0802">TPR repeat</keyword>
<sequence>MKTKPEVLMRQFLIFFLLLSAVVYPQKKKDSVKENDSVSYYIELSNFNIKTDNYKFSLSFAQKAIDYAKKTKNVEAEANAYATLGAIYFELKKYDDAIETYFRSVSLFNTIKPSSQQAFSYYQLGLCYMEKGDYSKAEVYFDKAKTIYETIKIPNAIELLNLQKGIVYKAKGEYKMATPIFDQIIAKPDADDDFKTKAEALYQIGNIEAINNRKNLALNYLNRAYELNARDKNFEQKAKILLALSQVYEQLLNTDRAYSYLKKHLLLKDSIAALNAKKLGAEDYVQFKESERLKTIEQMDKENKEQQKANKVAKLISILAIALISILSLLSLSLYKNNIIRNQSNLLLKEKNNELQLAKEKAEKASKARAEFLSTVSHELRTPLNAINGITHLLLEENPKESQLNYLTSLKFSGNYLLTFINEILEINRIESSTIETENITFNLKQLLGNIQSSLKELASINNNAFTIKVDPNIPDFLIGDPTKLSQIFLNLINNALKFTKNGEVKVSLAVNELNPEFTSIHFEVLDTGIGIPEEKIDAVFDSFSQGSIEINRKYGGTGLGLTIVKKLIDILGGKIKVESKVGKGSAFSFDLSFKIGLDQIHHEKKAEFDDSILNGLNVLLIEDNKINQMITKKMVENKGMVCEVIDNGEDAIEAVKNNSYDLVLMDVHLPGINGTIATQTIRTFDKKTIIIALTAISLNENRDMLLSYGMNDVITKPFDPQDFYRTLVMNLKKD</sequence>
<evidence type="ECO:0000313" key="11">
    <source>
        <dbReference type="Proteomes" id="UP000199580"/>
    </source>
</evidence>
<dbReference type="EC" id="2.7.13.3" evidence="2"/>
<dbReference type="InterPro" id="IPR005467">
    <property type="entry name" value="His_kinase_dom"/>
</dbReference>
<evidence type="ECO:0000256" key="3">
    <source>
        <dbReference type="ARBA" id="ARBA00022553"/>
    </source>
</evidence>
<dbReference type="SMART" id="SM00388">
    <property type="entry name" value="HisKA"/>
    <property type="match status" value="1"/>
</dbReference>
<reference evidence="10 11" key="1">
    <citation type="submission" date="2016-10" db="EMBL/GenBank/DDBJ databases">
        <authorList>
            <person name="de Groot N.N."/>
        </authorList>
    </citation>
    <scope>NUCLEOTIDE SEQUENCE [LARGE SCALE GENOMIC DNA]</scope>
    <source>
        <strain evidence="10 11">CGMCC 1.10076</strain>
    </source>
</reference>
<evidence type="ECO:0000256" key="2">
    <source>
        <dbReference type="ARBA" id="ARBA00012438"/>
    </source>
</evidence>
<keyword evidence="10" id="KW-0418">Kinase</keyword>
<dbReference type="EMBL" id="FNEZ01000002">
    <property type="protein sequence ID" value="SDJ64584.1"/>
    <property type="molecule type" value="Genomic_DNA"/>
</dbReference>
<dbReference type="InterPro" id="IPR036097">
    <property type="entry name" value="HisK_dim/P_sf"/>
</dbReference>
<dbReference type="InterPro" id="IPR004358">
    <property type="entry name" value="Sig_transdc_His_kin-like_C"/>
</dbReference>
<dbReference type="SMART" id="SM00387">
    <property type="entry name" value="HATPase_c"/>
    <property type="match status" value="1"/>
</dbReference>
<dbReference type="Gene3D" id="1.10.287.130">
    <property type="match status" value="1"/>
</dbReference>
<dbReference type="PRINTS" id="PR00344">
    <property type="entry name" value="BCTRLSENSOR"/>
</dbReference>
<organism evidence="10 11">
    <name type="scientific">Flavobacterium noncentrifugens</name>
    <dbReference type="NCBI Taxonomy" id="1128970"/>
    <lineage>
        <taxon>Bacteria</taxon>
        <taxon>Pseudomonadati</taxon>
        <taxon>Bacteroidota</taxon>
        <taxon>Flavobacteriia</taxon>
        <taxon>Flavobacteriales</taxon>
        <taxon>Flavobacteriaceae</taxon>
        <taxon>Flavobacterium</taxon>
    </lineage>
</organism>
<dbReference type="Pfam" id="PF02518">
    <property type="entry name" value="HATPase_c"/>
    <property type="match status" value="1"/>
</dbReference>
<dbReference type="InterPro" id="IPR036890">
    <property type="entry name" value="HATPase_C_sf"/>
</dbReference>
<dbReference type="Pfam" id="PF13181">
    <property type="entry name" value="TPR_8"/>
    <property type="match status" value="2"/>
</dbReference>
<dbReference type="Proteomes" id="UP000199580">
    <property type="component" value="Unassembled WGS sequence"/>
</dbReference>
<dbReference type="SUPFAM" id="SSF52172">
    <property type="entry name" value="CheY-like"/>
    <property type="match status" value="1"/>
</dbReference>
<dbReference type="InterPro" id="IPR011006">
    <property type="entry name" value="CheY-like_superfamily"/>
</dbReference>
<dbReference type="CDD" id="cd00082">
    <property type="entry name" value="HisKA"/>
    <property type="match status" value="1"/>
</dbReference>
<feature type="repeat" description="TPR" evidence="6">
    <location>
        <begin position="78"/>
        <end position="111"/>
    </location>
</feature>
<accession>A0A1G8VF83</accession>
<dbReference type="PANTHER" id="PTHR45339">
    <property type="entry name" value="HYBRID SIGNAL TRANSDUCTION HISTIDINE KINASE J"/>
    <property type="match status" value="1"/>
</dbReference>
<dbReference type="STRING" id="1128970.SAMN04487935_1322"/>
<dbReference type="SUPFAM" id="SSF55874">
    <property type="entry name" value="ATPase domain of HSP90 chaperone/DNA topoisomerase II/histidine kinase"/>
    <property type="match status" value="1"/>
</dbReference>
<dbReference type="SUPFAM" id="SSF47384">
    <property type="entry name" value="Homodimeric domain of signal transducing histidine kinase"/>
    <property type="match status" value="1"/>
</dbReference>
<evidence type="ECO:0000259" key="8">
    <source>
        <dbReference type="PROSITE" id="PS50109"/>
    </source>
</evidence>
<dbReference type="Pfam" id="PF00072">
    <property type="entry name" value="Response_reg"/>
    <property type="match status" value="1"/>
</dbReference>
<comment type="catalytic activity">
    <reaction evidence="1">
        <text>ATP + protein L-histidine = ADP + protein N-phospho-L-histidine.</text>
        <dbReference type="EC" id="2.7.13.3"/>
    </reaction>
</comment>
<dbReference type="PROSITE" id="PS50293">
    <property type="entry name" value="TPR_REGION"/>
    <property type="match status" value="1"/>
</dbReference>
<dbReference type="InterPro" id="IPR011990">
    <property type="entry name" value="TPR-like_helical_dom_sf"/>
</dbReference>
<protein>
    <recommendedName>
        <fullName evidence="2">histidine kinase</fullName>
        <ecNumber evidence="2">2.7.13.3</ecNumber>
    </recommendedName>
</protein>
<feature type="domain" description="Response regulatory" evidence="9">
    <location>
        <begin position="618"/>
        <end position="732"/>
    </location>
</feature>
<feature type="modified residue" description="4-aspartylphosphate" evidence="5">
    <location>
        <position position="667"/>
    </location>
</feature>
<keyword evidence="4" id="KW-0902">Two-component regulatory system</keyword>
<dbReference type="Gene3D" id="3.40.50.2300">
    <property type="match status" value="1"/>
</dbReference>
<dbReference type="PROSITE" id="PS50110">
    <property type="entry name" value="RESPONSE_REGULATORY"/>
    <property type="match status" value="1"/>
</dbReference>
<dbReference type="Gene3D" id="1.25.40.10">
    <property type="entry name" value="Tetratricopeptide repeat domain"/>
    <property type="match status" value="2"/>
</dbReference>
<dbReference type="PROSITE" id="PS50109">
    <property type="entry name" value="HIS_KIN"/>
    <property type="match status" value="1"/>
</dbReference>
<dbReference type="SMART" id="SM00028">
    <property type="entry name" value="TPR"/>
    <property type="match status" value="6"/>
</dbReference>
<dbReference type="InterPro" id="IPR003661">
    <property type="entry name" value="HisK_dim/P_dom"/>
</dbReference>
<dbReference type="FunFam" id="3.30.565.10:FF:000010">
    <property type="entry name" value="Sensor histidine kinase RcsC"/>
    <property type="match status" value="1"/>
</dbReference>
<keyword evidence="11" id="KW-1185">Reference proteome</keyword>
<evidence type="ECO:0000256" key="7">
    <source>
        <dbReference type="SAM" id="Coils"/>
    </source>
</evidence>
<keyword evidence="10" id="KW-0808">Transferase</keyword>
<name>A0A1G8VF83_9FLAO</name>
<evidence type="ECO:0000256" key="1">
    <source>
        <dbReference type="ARBA" id="ARBA00000085"/>
    </source>
</evidence>
<evidence type="ECO:0000256" key="4">
    <source>
        <dbReference type="ARBA" id="ARBA00023012"/>
    </source>
</evidence>
<keyword evidence="7" id="KW-0175">Coiled coil</keyword>
<dbReference type="PANTHER" id="PTHR45339:SF1">
    <property type="entry name" value="HYBRID SIGNAL TRANSDUCTION HISTIDINE KINASE J"/>
    <property type="match status" value="1"/>
</dbReference>
<dbReference type="CDD" id="cd17546">
    <property type="entry name" value="REC_hyHK_CKI1_RcsC-like"/>
    <property type="match status" value="1"/>
</dbReference>
<gene>
    <name evidence="10" type="ORF">SAMN04487935_1322</name>
</gene>
<dbReference type="InterPro" id="IPR019734">
    <property type="entry name" value="TPR_rpt"/>
</dbReference>
<dbReference type="SMART" id="SM00448">
    <property type="entry name" value="REC"/>
    <property type="match status" value="1"/>
</dbReference>
<dbReference type="Gene3D" id="3.30.565.10">
    <property type="entry name" value="Histidine kinase-like ATPase, C-terminal domain"/>
    <property type="match status" value="1"/>
</dbReference>
<feature type="repeat" description="TPR" evidence="6">
    <location>
        <begin position="198"/>
        <end position="231"/>
    </location>
</feature>
<evidence type="ECO:0000256" key="6">
    <source>
        <dbReference type="PROSITE-ProRule" id="PRU00339"/>
    </source>
</evidence>
<dbReference type="InterPro" id="IPR001789">
    <property type="entry name" value="Sig_transdc_resp-reg_receiver"/>
</dbReference>
<feature type="domain" description="Histidine kinase" evidence="8">
    <location>
        <begin position="375"/>
        <end position="596"/>
    </location>
</feature>